<dbReference type="GO" id="GO:0022857">
    <property type="term" value="F:transmembrane transporter activity"/>
    <property type="evidence" value="ECO:0007669"/>
    <property type="project" value="InterPro"/>
</dbReference>
<dbReference type="Gene3D" id="1.20.1720.10">
    <property type="entry name" value="Multidrug resistance protein D"/>
    <property type="match status" value="1"/>
</dbReference>
<feature type="transmembrane region" description="Helical" evidence="6">
    <location>
        <begin position="56"/>
        <end position="74"/>
    </location>
</feature>
<dbReference type="Proteomes" id="UP000297258">
    <property type="component" value="Unassembled WGS sequence"/>
</dbReference>
<gene>
    <name evidence="8" type="ORF">E4O92_14160</name>
</gene>
<dbReference type="SUPFAM" id="SSF103473">
    <property type="entry name" value="MFS general substrate transporter"/>
    <property type="match status" value="1"/>
</dbReference>
<feature type="transmembrane region" description="Helical" evidence="6">
    <location>
        <begin position="435"/>
        <end position="461"/>
    </location>
</feature>
<dbReference type="PRINTS" id="PR01036">
    <property type="entry name" value="TCRTETB"/>
</dbReference>
<feature type="transmembrane region" description="Helical" evidence="6">
    <location>
        <begin position="148"/>
        <end position="168"/>
    </location>
</feature>
<organism evidence="8 9">
    <name type="scientific">Massilia horti</name>
    <dbReference type="NCBI Taxonomy" id="2562153"/>
    <lineage>
        <taxon>Bacteria</taxon>
        <taxon>Pseudomonadati</taxon>
        <taxon>Pseudomonadota</taxon>
        <taxon>Betaproteobacteria</taxon>
        <taxon>Burkholderiales</taxon>
        <taxon>Oxalobacteraceae</taxon>
        <taxon>Telluria group</taxon>
        <taxon>Massilia</taxon>
    </lineage>
</organism>
<evidence type="ECO:0000313" key="8">
    <source>
        <dbReference type="EMBL" id="TFW31340.1"/>
    </source>
</evidence>
<feature type="transmembrane region" description="Helical" evidence="6">
    <location>
        <begin position="234"/>
        <end position="254"/>
    </location>
</feature>
<keyword evidence="3 6" id="KW-0812">Transmembrane</keyword>
<dbReference type="GO" id="GO:0016020">
    <property type="term" value="C:membrane"/>
    <property type="evidence" value="ECO:0007669"/>
    <property type="project" value="UniProtKB-SubCell"/>
</dbReference>
<dbReference type="Pfam" id="PF07690">
    <property type="entry name" value="MFS_1"/>
    <property type="match status" value="1"/>
</dbReference>
<feature type="transmembrane region" description="Helical" evidence="6">
    <location>
        <begin position="275"/>
        <end position="298"/>
    </location>
</feature>
<evidence type="ECO:0000256" key="3">
    <source>
        <dbReference type="ARBA" id="ARBA00022692"/>
    </source>
</evidence>
<evidence type="ECO:0000259" key="7">
    <source>
        <dbReference type="PROSITE" id="PS50850"/>
    </source>
</evidence>
<sequence>MKNVTYPQRTAVATARPKLALASLSLAMLLPSLGTSIANIALPTLAEVFGAPFQHIQWIILAYLLAITTSLVSAGRFGDLVGRRRVVLAGIGLFMLGSVFCATANVLAMLVAARALQGFGAAIMMALTMALATEAVPKNRIGSAMGMLATMSAVGTALGPSLGGLLIASYGWQSIFLINVPLGLATFVLAYVSLPRTRPAQTRNANFDYAGTLVLAVTLTAYAVAMTLGRGRFGLVNACLLVLAVLGTALFVRVERKAQSPLISLAVLRMPQTSGNFVMSGLIATVIMATLVVGPFYLSGAMGLPPAQVGLVMSTGPFAAAVIGIPAGRLVDRLGAPFMTRVGLSAMVAGTLGLAILPAEAGIQGYVAALVTITAGYGLFQAANNTAVMAGVAPEQRGVISGVLTLSRNLGLISGASLMGALFSFGSGMREPGRAAPAALATGLHVTMAAATLLIVVAIVIARRIQVSGSTGPTSSSRRRLPTR</sequence>
<feature type="transmembrane region" description="Helical" evidence="6">
    <location>
        <begin position="310"/>
        <end position="331"/>
    </location>
</feature>
<dbReference type="InterPro" id="IPR011701">
    <property type="entry name" value="MFS"/>
</dbReference>
<feature type="transmembrane region" description="Helical" evidence="6">
    <location>
        <begin position="410"/>
        <end position="429"/>
    </location>
</feature>
<dbReference type="PANTHER" id="PTHR42718">
    <property type="entry name" value="MAJOR FACILITATOR SUPERFAMILY MULTIDRUG TRANSPORTER MFSC"/>
    <property type="match status" value="1"/>
</dbReference>
<dbReference type="InterPro" id="IPR020846">
    <property type="entry name" value="MFS_dom"/>
</dbReference>
<feature type="transmembrane region" description="Helical" evidence="6">
    <location>
        <begin position="86"/>
        <end position="112"/>
    </location>
</feature>
<comment type="caution">
    <text evidence="8">The sequence shown here is derived from an EMBL/GenBank/DDBJ whole genome shotgun (WGS) entry which is preliminary data.</text>
</comment>
<evidence type="ECO:0000256" key="4">
    <source>
        <dbReference type="ARBA" id="ARBA00022989"/>
    </source>
</evidence>
<dbReference type="PANTHER" id="PTHR42718:SF9">
    <property type="entry name" value="MAJOR FACILITATOR SUPERFAMILY MULTIDRUG TRANSPORTER MFSC"/>
    <property type="match status" value="1"/>
</dbReference>
<name>A0A4Y9T2R9_9BURK</name>
<evidence type="ECO:0000256" key="1">
    <source>
        <dbReference type="ARBA" id="ARBA00004141"/>
    </source>
</evidence>
<feature type="transmembrane region" description="Helical" evidence="6">
    <location>
        <begin position="338"/>
        <end position="357"/>
    </location>
</feature>
<keyword evidence="2" id="KW-0813">Transport</keyword>
<evidence type="ECO:0000256" key="5">
    <source>
        <dbReference type="ARBA" id="ARBA00023136"/>
    </source>
</evidence>
<feature type="domain" description="Major facilitator superfamily (MFS) profile" evidence="7">
    <location>
        <begin position="20"/>
        <end position="466"/>
    </location>
</feature>
<dbReference type="Gene3D" id="1.20.1250.20">
    <property type="entry name" value="MFS general substrate transporter like domains"/>
    <property type="match status" value="1"/>
</dbReference>
<dbReference type="RefSeq" id="WP_135190381.1">
    <property type="nucleotide sequence ID" value="NZ_SPUM01000094.1"/>
</dbReference>
<reference evidence="8 9" key="1">
    <citation type="submission" date="2019-03" db="EMBL/GenBank/DDBJ databases">
        <title>Draft genome of Massilia hortus sp. nov., a novel bacterial species of the Oxalobacteraceae family.</title>
        <authorList>
            <person name="Peta V."/>
            <person name="Raths R."/>
            <person name="Bucking H."/>
        </authorList>
    </citation>
    <scope>NUCLEOTIDE SEQUENCE [LARGE SCALE GENOMIC DNA]</scope>
    <source>
        <strain evidence="8 9">ONC3</strain>
    </source>
</reference>
<protein>
    <submittedName>
        <fullName evidence="8">MFS transporter</fullName>
    </submittedName>
</protein>
<feature type="transmembrane region" description="Helical" evidence="6">
    <location>
        <begin position="174"/>
        <end position="194"/>
    </location>
</feature>
<dbReference type="EMBL" id="SPUM01000094">
    <property type="protein sequence ID" value="TFW31340.1"/>
    <property type="molecule type" value="Genomic_DNA"/>
</dbReference>
<proteinExistence type="predicted"/>
<keyword evidence="4 6" id="KW-1133">Transmembrane helix</keyword>
<feature type="transmembrane region" description="Helical" evidence="6">
    <location>
        <begin position="206"/>
        <end position="228"/>
    </location>
</feature>
<dbReference type="PROSITE" id="PS50850">
    <property type="entry name" value="MFS"/>
    <property type="match status" value="1"/>
</dbReference>
<keyword evidence="9" id="KW-1185">Reference proteome</keyword>
<feature type="transmembrane region" description="Helical" evidence="6">
    <location>
        <begin position="118"/>
        <end position="136"/>
    </location>
</feature>
<feature type="transmembrane region" description="Helical" evidence="6">
    <location>
        <begin position="363"/>
        <end position="380"/>
    </location>
</feature>
<keyword evidence="5 6" id="KW-0472">Membrane</keyword>
<accession>A0A4Y9T2R9</accession>
<evidence type="ECO:0000313" key="9">
    <source>
        <dbReference type="Proteomes" id="UP000297258"/>
    </source>
</evidence>
<evidence type="ECO:0000256" key="6">
    <source>
        <dbReference type="SAM" id="Phobius"/>
    </source>
</evidence>
<dbReference type="InterPro" id="IPR036259">
    <property type="entry name" value="MFS_trans_sf"/>
</dbReference>
<dbReference type="CDD" id="cd17321">
    <property type="entry name" value="MFS_MMR_MDR_like"/>
    <property type="match status" value="1"/>
</dbReference>
<dbReference type="OrthoDB" id="9807274at2"/>
<comment type="subcellular location">
    <subcellularLocation>
        <location evidence="1">Membrane</location>
        <topology evidence="1">Multi-pass membrane protein</topology>
    </subcellularLocation>
</comment>
<dbReference type="AlphaFoldDB" id="A0A4Y9T2R9"/>
<evidence type="ECO:0000256" key="2">
    <source>
        <dbReference type="ARBA" id="ARBA00022448"/>
    </source>
</evidence>